<name>A0A9N8W7H9_9GLOM</name>
<proteinExistence type="predicted"/>
<evidence type="ECO:0000313" key="2">
    <source>
        <dbReference type="Proteomes" id="UP000789342"/>
    </source>
</evidence>
<comment type="caution">
    <text evidence="1">The sequence shown here is derived from an EMBL/GenBank/DDBJ whole genome shotgun (WGS) entry which is preliminary data.</text>
</comment>
<sequence length="51" mass="4965">MVSSDSSSSIVGSFSTAIGLSFLSSDVSTVSSSIGAGIGLSNIPNSILIVD</sequence>
<reference evidence="1" key="1">
    <citation type="submission" date="2021-06" db="EMBL/GenBank/DDBJ databases">
        <authorList>
            <person name="Kallberg Y."/>
            <person name="Tangrot J."/>
            <person name="Rosling A."/>
        </authorList>
    </citation>
    <scope>NUCLEOTIDE SEQUENCE</scope>
    <source>
        <strain evidence="1">CL551</strain>
    </source>
</reference>
<dbReference type="Proteomes" id="UP000789342">
    <property type="component" value="Unassembled WGS sequence"/>
</dbReference>
<organism evidence="1 2">
    <name type="scientific">Acaulospora morrowiae</name>
    <dbReference type="NCBI Taxonomy" id="94023"/>
    <lineage>
        <taxon>Eukaryota</taxon>
        <taxon>Fungi</taxon>
        <taxon>Fungi incertae sedis</taxon>
        <taxon>Mucoromycota</taxon>
        <taxon>Glomeromycotina</taxon>
        <taxon>Glomeromycetes</taxon>
        <taxon>Diversisporales</taxon>
        <taxon>Acaulosporaceae</taxon>
        <taxon>Acaulospora</taxon>
    </lineage>
</organism>
<dbReference type="EMBL" id="CAJVPV010000923">
    <property type="protein sequence ID" value="CAG8479685.1"/>
    <property type="molecule type" value="Genomic_DNA"/>
</dbReference>
<dbReference type="AlphaFoldDB" id="A0A9N8W7H9"/>
<protein>
    <submittedName>
        <fullName evidence="1">6337_t:CDS:1</fullName>
    </submittedName>
</protein>
<accession>A0A9N8W7H9</accession>
<evidence type="ECO:0000313" key="1">
    <source>
        <dbReference type="EMBL" id="CAG8479685.1"/>
    </source>
</evidence>
<gene>
    <name evidence="1" type="ORF">AMORRO_LOCUS2248</name>
</gene>
<keyword evidence="2" id="KW-1185">Reference proteome</keyword>